<dbReference type="InterPro" id="IPR000873">
    <property type="entry name" value="AMP-dep_synth/lig_dom"/>
</dbReference>
<keyword evidence="3" id="KW-1185">Reference proteome</keyword>
<evidence type="ECO:0000259" key="1">
    <source>
        <dbReference type="Pfam" id="PF00501"/>
    </source>
</evidence>
<dbReference type="InterPro" id="IPR020845">
    <property type="entry name" value="AMP-binding_CS"/>
</dbReference>
<accession>A0A8B6D4B1</accession>
<organism evidence="2 3">
    <name type="scientific">Mytilus galloprovincialis</name>
    <name type="common">Mediterranean mussel</name>
    <dbReference type="NCBI Taxonomy" id="29158"/>
    <lineage>
        <taxon>Eukaryota</taxon>
        <taxon>Metazoa</taxon>
        <taxon>Spiralia</taxon>
        <taxon>Lophotrochozoa</taxon>
        <taxon>Mollusca</taxon>
        <taxon>Bivalvia</taxon>
        <taxon>Autobranchia</taxon>
        <taxon>Pteriomorphia</taxon>
        <taxon>Mytilida</taxon>
        <taxon>Mytiloidea</taxon>
        <taxon>Mytilidae</taxon>
        <taxon>Mytilinae</taxon>
        <taxon>Mytilus</taxon>
    </lineage>
</organism>
<feature type="domain" description="AMP-dependent synthetase/ligase" evidence="1">
    <location>
        <begin position="27"/>
        <end position="409"/>
    </location>
</feature>
<evidence type="ECO:0000313" key="2">
    <source>
        <dbReference type="EMBL" id="VDI13966.1"/>
    </source>
</evidence>
<dbReference type="EC" id="6.2.1.-" evidence="2"/>
<dbReference type="InterPro" id="IPR042099">
    <property type="entry name" value="ANL_N_sf"/>
</dbReference>
<dbReference type="Pfam" id="PF00501">
    <property type="entry name" value="AMP-binding"/>
    <property type="match status" value="1"/>
</dbReference>
<proteinExistence type="predicted"/>
<reference evidence="2" key="1">
    <citation type="submission" date="2018-11" db="EMBL/GenBank/DDBJ databases">
        <authorList>
            <person name="Alioto T."/>
            <person name="Alioto T."/>
        </authorList>
    </citation>
    <scope>NUCLEOTIDE SEQUENCE</scope>
</reference>
<sequence length="560" mass="62650">MSSQSSSYIFTPEKFDVPYISLPDRLQQLATEHPEREAMICWSTDGHRKSITYAELYTRSELFAKGLATFGFERNSVIAVTNTNSTEWLVCTLGSQMAGLIPLHFSLSSFSAENIVNLLNEIGRCTAIVMEPSNIEVCNEFIENFNKKTESLISTQVPTVRNIFFMNSTDEKFMTVRDICNIGSTSVSTLPHISADDICGVFLTSGSTGMAKAVPHTHLKMIHAGYIWGGNLEIQPGEKFYNTLPFSWQGSYPSIFLAMKATRVTITDIMAMKSVTEITDLTVHVLKEENCTSAFFISPVIYELIKRETQNPNIFPLRVINTAGLPVDSQCANVIGKVANKFGVGYGCTEIGFICCFLVDKTEDYDQFACGYPVSGTEIKVVNDNGDIVPLGITGEIYVRQRDRFLGYLNAREKNDLCCGQTGWYKSDDIGFIKQDHTLVVTGRKSDIMILGGDLVSPSYLEGILKKHQCVANAYIYPVRDTQMFQQACAAILVRKDKVVRGDELKDFLIKQRGTNSDSFLANRFIPEIYMIFDTFPSTHSGKLDRKRLGEEIQRRISAF</sequence>
<keyword evidence="2" id="KW-0436">Ligase</keyword>
<name>A0A8B6D4B1_MYTGA</name>
<protein>
    <submittedName>
        <fullName evidence="2">Fatty-acyl-CoA synthase</fullName>
        <ecNumber evidence="2">6.2.1.-</ecNumber>
    </submittedName>
</protein>
<dbReference type="Proteomes" id="UP000596742">
    <property type="component" value="Unassembled WGS sequence"/>
</dbReference>
<evidence type="ECO:0000313" key="3">
    <source>
        <dbReference type="Proteomes" id="UP000596742"/>
    </source>
</evidence>
<dbReference type="OrthoDB" id="10253115at2759"/>
<dbReference type="SUPFAM" id="SSF56801">
    <property type="entry name" value="Acetyl-CoA synthetase-like"/>
    <property type="match status" value="1"/>
</dbReference>
<dbReference type="AlphaFoldDB" id="A0A8B6D4B1"/>
<dbReference type="PANTHER" id="PTHR42814:SF3">
    <property type="entry name" value="BETA-N-ACETYLHEXOSAMINIDASE"/>
    <property type="match status" value="1"/>
</dbReference>
<dbReference type="GO" id="GO:0016874">
    <property type="term" value="F:ligase activity"/>
    <property type="evidence" value="ECO:0007669"/>
    <property type="project" value="UniProtKB-KW"/>
</dbReference>
<dbReference type="PROSITE" id="PS00455">
    <property type="entry name" value="AMP_BINDING"/>
    <property type="match status" value="1"/>
</dbReference>
<comment type="caution">
    <text evidence="2">The sequence shown here is derived from an EMBL/GenBank/DDBJ whole genome shotgun (WGS) entry which is preliminary data.</text>
</comment>
<dbReference type="InterPro" id="IPR045851">
    <property type="entry name" value="AMP-bd_C_sf"/>
</dbReference>
<dbReference type="Gene3D" id="3.40.50.12780">
    <property type="entry name" value="N-terminal domain of ligase-like"/>
    <property type="match status" value="1"/>
</dbReference>
<dbReference type="PANTHER" id="PTHR42814">
    <property type="entry name" value="AMP-BINDING DOMAIN-CONTAINING PROTEIN"/>
    <property type="match status" value="1"/>
</dbReference>
<gene>
    <name evidence="2" type="ORF">MGAL_10B073991</name>
</gene>
<dbReference type="Gene3D" id="3.30.300.30">
    <property type="match status" value="1"/>
</dbReference>
<dbReference type="EMBL" id="UYJE01002823">
    <property type="protein sequence ID" value="VDI13966.1"/>
    <property type="molecule type" value="Genomic_DNA"/>
</dbReference>